<keyword evidence="3" id="KW-0611">Plant defense</keyword>
<protein>
    <submittedName>
        <fullName evidence="6">TMV resistance protein N</fullName>
    </submittedName>
</protein>
<organism evidence="6">
    <name type="scientific">Noccaea caerulescens</name>
    <name type="common">Alpine penny-cress</name>
    <name type="synonym">Thlaspi caerulescens</name>
    <dbReference type="NCBI Taxonomy" id="107243"/>
    <lineage>
        <taxon>Eukaryota</taxon>
        <taxon>Viridiplantae</taxon>
        <taxon>Streptophyta</taxon>
        <taxon>Embryophyta</taxon>
        <taxon>Tracheophyta</taxon>
        <taxon>Spermatophyta</taxon>
        <taxon>Magnoliopsida</taxon>
        <taxon>eudicotyledons</taxon>
        <taxon>Gunneridae</taxon>
        <taxon>Pentapetalae</taxon>
        <taxon>rosids</taxon>
        <taxon>malvids</taxon>
        <taxon>Brassicales</taxon>
        <taxon>Brassicaceae</taxon>
        <taxon>Coluteocarpeae</taxon>
        <taxon>Noccaea</taxon>
    </lineage>
</organism>
<evidence type="ECO:0000259" key="5">
    <source>
        <dbReference type="PROSITE" id="PS50104"/>
    </source>
</evidence>
<dbReference type="SUPFAM" id="SSF52200">
    <property type="entry name" value="Toll/Interleukin receptor TIR domain"/>
    <property type="match status" value="1"/>
</dbReference>
<keyword evidence="4" id="KW-0520">NAD</keyword>
<dbReference type="InterPro" id="IPR058192">
    <property type="entry name" value="WHD_ROQ1-like"/>
</dbReference>
<dbReference type="PROSITE" id="PS50104">
    <property type="entry name" value="TIR"/>
    <property type="match status" value="1"/>
</dbReference>
<dbReference type="InterPro" id="IPR044974">
    <property type="entry name" value="Disease_R_plants"/>
</dbReference>
<dbReference type="EMBL" id="GEVL01023462">
    <property type="protein sequence ID" value="JAU53879.1"/>
    <property type="molecule type" value="Transcribed_RNA"/>
</dbReference>
<dbReference type="PANTHER" id="PTHR11017">
    <property type="entry name" value="LEUCINE-RICH REPEAT-CONTAINING PROTEIN"/>
    <property type="match status" value="1"/>
</dbReference>
<dbReference type="Gene3D" id="3.40.50.10140">
    <property type="entry name" value="Toll/interleukin-1 receptor homology (TIR) domain"/>
    <property type="match status" value="1"/>
</dbReference>
<dbReference type="Gene3D" id="3.40.50.300">
    <property type="entry name" value="P-loop containing nucleotide triphosphate hydrolases"/>
    <property type="match status" value="1"/>
</dbReference>
<dbReference type="InterPro" id="IPR000157">
    <property type="entry name" value="TIR_dom"/>
</dbReference>
<dbReference type="Pfam" id="PF01582">
    <property type="entry name" value="TIR"/>
    <property type="match status" value="1"/>
</dbReference>
<sequence>MASSSASRVSKYDVFLSFRGEDTRHSIVSHLYEALARRGLVTFKDDKRLEIGDHISDELQRAIQGSDFAVVVLSENYATSRWCLMELQLIMELQRQERLCVVPVFYGVKPSAVRHQQGSFDLERYNRPETADKVLSWRQALNRIACISGLDSRFCDEASLVGKIADFVSRSKTLMHSIDSSNIVGGDTHMEGLKSLLDMDSENEEVRMIGIWGMGGIGKTTIAKFLYEEYSRRFAHYCFIENVRIFAKKGLPYLQEKLLSELRGKKQDKLWSVEKGRSRIKSKLKGKIFLVLDDVDDVDQLRALAKKTWFGPGSRIIITTRDFGLLYSFGVRLVYHVSFLDNNDAIQLFKQVAFEGGQAPDDIYQQFSIRASRLAQGLPSALEAFGKHLSQITWREGWEQALGILETVPQRRIKDILKTSYEGLDEEEQAAFLHVACLFNGESVHRVNTLIDDGDIRIKTLEVKSLIDISPDRCITMHVLIEQAAREIVRQESRSMHWRQRILWKTDPIIFVLHKNTVSVIKLLDLMLYLALISKAFGHVYIVSCQLTLAILKSGSCNG</sequence>
<dbReference type="SUPFAM" id="SSF46785">
    <property type="entry name" value="Winged helix' DNA-binding domain"/>
    <property type="match status" value="1"/>
</dbReference>
<dbReference type="FunFam" id="3.40.50.10140:FF:000007">
    <property type="entry name" value="Disease resistance protein (TIR-NBS-LRR class)"/>
    <property type="match status" value="1"/>
</dbReference>
<evidence type="ECO:0000256" key="1">
    <source>
        <dbReference type="ARBA" id="ARBA00022614"/>
    </source>
</evidence>
<dbReference type="Pfam" id="PF00931">
    <property type="entry name" value="NB-ARC"/>
    <property type="match status" value="1"/>
</dbReference>
<dbReference type="InterPro" id="IPR042197">
    <property type="entry name" value="Apaf_helical"/>
</dbReference>
<dbReference type="GO" id="GO:0006952">
    <property type="term" value="P:defense response"/>
    <property type="evidence" value="ECO:0007669"/>
    <property type="project" value="UniProtKB-KW"/>
</dbReference>
<dbReference type="PANTHER" id="PTHR11017:SF511">
    <property type="entry name" value="ADP-RIBOSYL CYCLASE_CYCLIC ADP-RIBOSE HYDROLASE"/>
    <property type="match status" value="1"/>
</dbReference>
<proteinExistence type="predicted"/>
<dbReference type="Pfam" id="PF23282">
    <property type="entry name" value="WHD_ROQ1"/>
    <property type="match status" value="1"/>
</dbReference>
<dbReference type="GO" id="GO:0007165">
    <property type="term" value="P:signal transduction"/>
    <property type="evidence" value="ECO:0007669"/>
    <property type="project" value="InterPro"/>
</dbReference>
<dbReference type="SUPFAM" id="SSF52540">
    <property type="entry name" value="P-loop containing nucleoside triphosphate hydrolases"/>
    <property type="match status" value="1"/>
</dbReference>
<dbReference type="InterPro" id="IPR002182">
    <property type="entry name" value="NB-ARC"/>
</dbReference>
<dbReference type="SMART" id="SM00255">
    <property type="entry name" value="TIR"/>
    <property type="match status" value="1"/>
</dbReference>
<accession>A0A1J3GCI3</accession>
<dbReference type="AlphaFoldDB" id="A0A1J3GCI3"/>
<dbReference type="GO" id="GO:0043531">
    <property type="term" value="F:ADP binding"/>
    <property type="evidence" value="ECO:0007669"/>
    <property type="project" value="InterPro"/>
</dbReference>
<evidence type="ECO:0000256" key="3">
    <source>
        <dbReference type="ARBA" id="ARBA00022821"/>
    </source>
</evidence>
<keyword evidence="1" id="KW-0433">Leucine-rich repeat</keyword>
<dbReference type="InterPro" id="IPR036390">
    <property type="entry name" value="WH_DNA-bd_sf"/>
</dbReference>
<gene>
    <name evidence="6" type="ORF">LE_TR20692_c2_g1_i1_g.66246</name>
</gene>
<dbReference type="PRINTS" id="PR00364">
    <property type="entry name" value="DISEASERSIST"/>
</dbReference>
<dbReference type="InterPro" id="IPR027417">
    <property type="entry name" value="P-loop_NTPase"/>
</dbReference>
<feature type="domain" description="TIR" evidence="5">
    <location>
        <begin position="10"/>
        <end position="172"/>
    </location>
</feature>
<name>A0A1J3GCI3_NOCCA</name>
<evidence type="ECO:0000256" key="4">
    <source>
        <dbReference type="ARBA" id="ARBA00023027"/>
    </source>
</evidence>
<evidence type="ECO:0000313" key="6">
    <source>
        <dbReference type="EMBL" id="JAU53879.1"/>
    </source>
</evidence>
<reference evidence="6" key="1">
    <citation type="submission" date="2016-07" db="EMBL/GenBank/DDBJ databases">
        <title>De novo transcriptome assembly of four accessions of the metal hyperaccumulator plant Noccaea caerulescens.</title>
        <authorList>
            <person name="Blande D."/>
            <person name="Halimaa P."/>
            <person name="Tervahauta A.I."/>
            <person name="Aarts M.G."/>
            <person name="Karenlampi S.O."/>
        </authorList>
    </citation>
    <scope>NUCLEOTIDE SEQUENCE</scope>
</reference>
<evidence type="ECO:0000256" key="2">
    <source>
        <dbReference type="ARBA" id="ARBA00022737"/>
    </source>
</evidence>
<dbReference type="InterPro" id="IPR035897">
    <property type="entry name" value="Toll_tir_struct_dom_sf"/>
</dbReference>
<keyword evidence="2" id="KW-0677">Repeat</keyword>
<dbReference type="Gene3D" id="1.10.8.430">
    <property type="entry name" value="Helical domain of apoptotic protease-activating factors"/>
    <property type="match status" value="1"/>
</dbReference>